<reference evidence="1 2" key="1">
    <citation type="submission" date="2018-03" db="EMBL/GenBank/DDBJ databases">
        <title>The draft genome of Sphingosinicella sp. GL-C-18.</title>
        <authorList>
            <person name="Liu L."/>
            <person name="Li L."/>
            <person name="Liang L."/>
            <person name="Zhang X."/>
            <person name="Wang T."/>
        </authorList>
    </citation>
    <scope>NUCLEOTIDE SEQUENCE [LARGE SCALE GENOMIC DNA]</scope>
    <source>
        <strain evidence="1 2">GL-C-18</strain>
    </source>
</reference>
<protein>
    <submittedName>
        <fullName evidence="1">Uncharacterized protein</fullName>
    </submittedName>
</protein>
<evidence type="ECO:0000313" key="1">
    <source>
        <dbReference type="EMBL" id="PSJ36486.1"/>
    </source>
</evidence>
<dbReference type="AlphaFoldDB" id="A0A2P7QEX7"/>
<dbReference type="EMBL" id="PXYI01000013">
    <property type="protein sequence ID" value="PSJ36486.1"/>
    <property type="molecule type" value="Genomic_DNA"/>
</dbReference>
<gene>
    <name evidence="1" type="ORF">C7I55_25780</name>
</gene>
<organism evidence="1 2">
    <name type="scientific">Allosphingosinicella deserti</name>
    <dbReference type="NCBI Taxonomy" id="2116704"/>
    <lineage>
        <taxon>Bacteria</taxon>
        <taxon>Pseudomonadati</taxon>
        <taxon>Pseudomonadota</taxon>
        <taxon>Alphaproteobacteria</taxon>
        <taxon>Sphingomonadales</taxon>
        <taxon>Sphingomonadaceae</taxon>
        <taxon>Allosphingosinicella</taxon>
    </lineage>
</organism>
<sequence length="109" mass="12074">MTTPRRLTDREFKQCFAEPMANVTGIADAAVDIWPYVDSIDLDELGVPHLNDVHHVYRDALGRYDQVLIGTSRFNALLGLVVDLGAKAVFGHLLLDLNKEFGVTGGHLR</sequence>
<name>A0A2P7QEX7_9SPHN</name>
<dbReference type="Proteomes" id="UP000241167">
    <property type="component" value="Unassembled WGS sequence"/>
</dbReference>
<accession>A0A2P7QEX7</accession>
<keyword evidence="2" id="KW-1185">Reference proteome</keyword>
<comment type="caution">
    <text evidence="1">The sequence shown here is derived from an EMBL/GenBank/DDBJ whole genome shotgun (WGS) entry which is preliminary data.</text>
</comment>
<evidence type="ECO:0000313" key="2">
    <source>
        <dbReference type="Proteomes" id="UP000241167"/>
    </source>
</evidence>
<proteinExistence type="predicted"/>